<dbReference type="OrthoDB" id="192769at2"/>
<name>A0A5C8JKC6_9BACT</name>
<feature type="domain" description="NIPSNAP" evidence="2">
    <location>
        <begin position="162"/>
        <end position="266"/>
    </location>
</feature>
<reference evidence="3 4" key="1">
    <citation type="submission" date="2019-08" db="EMBL/GenBank/DDBJ databases">
        <authorList>
            <person name="Shi S."/>
        </authorList>
    </citation>
    <scope>NUCLEOTIDE SEQUENCE [LARGE SCALE GENOMIC DNA]</scope>
    <source>
        <strain evidence="3 4">GY10130</strain>
    </source>
</reference>
<evidence type="ECO:0000256" key="1">
    <source>
        <dbReference type="SAM" id="SignalP"/>
    </source>
</evidence>
<dbReference type="Proteomes" id="UP000321926">
    <property type="component" value="Unassembled WGS sequence"/>
</dbReference>
<organism evidence="3 4">
    <name type="scientific">Pontibacter qinzhouensis</name>
    <dbReference type="NCBI Taxonomy" id="2603253"/>
    <lineage>
        <taxon>Bacteria</taxon>
        <taxon>Pseudomonadati</taxon>
        <taxon>Bacteroidota</taxon>
        <taxon>Cytophagia</taxon>
        <taxon>Cytophagales</taxon>
        <taxon>Hymenobacteraceae</taxon>
        <taxon>Pontibacter</taxon>
    </lineage>
</organism>
<dbReference type="SUPFAM" id="SSF54909">
    <property type="entry name" value="Dimeric alpha+beta barrel"/>
    <property type="match status" value="2"/>
</dbReference>
<dbReference type="RefSeq" id="WP_147922503.1">
    <property type="nucleotide sequence ID" value="NZ_VRTY01000055.1"/>
</dbReference>
<feature type="signal peptide" evidence="1">
    <location>
        <begin position="1"/>
        <end position="30"/>
    </location>
</feature>
<keyword evidence="1" id="KW-0732">Signal</keyword>
<evidence type="ECO:0000259" key="2">
    <source>
        <dbReference type="Pfam" id="PF07978"/>
    </source>
</evidence>
<evidence type="ECO:0000313" key="3">
    <source>
        <dbReference type="EMBL" id="TXK37892.1"/>
    </source>
</evidence>
<dbReference type="InterPro" id="IPR011008">
    <property type="entry name" value="Dimeric_a/b-barrel"/>
</dbReference>
<dbReference type="EMBL" id="VRTY01000055">
    <property type="protein sequence ID" value="TXK37892.1"/>
    <property type="molecule type" value="Genomic_DNA"/>
</dbReference>
<gene>
    <name evidence="3" type="ORF">FVR03_14615</name>
</gene>
<dbReference type="Gene3D" id="3.30.70.100">
    <property type="match status" value="2"/>
</dbReference>
<feature type="chain" id="PRO_5022724160" evidence="1">
    <location>
        <begin position="31"/>
        <end position="267"/>
    </location>
</feature>
<accession>A0A5C8JKC6</accession>
<feature type="domain" description="NIPSNAP" evidence="2">
    <location>
        <begin position="39"/>
        <end position="117"/>
    </location>
</feature>
<proteinExistence type="predicted"/>
<dbReference type="AlphaFoldDB" id="A0A5C8JKC6"/>
<dbReference type="InterPro" id="IPR012577">
    <property type="entry name" value="NIPSNAP"/>
</dbReference>
<dbReference type="Pfam" id="PF07978">
    <property type="entry name" value="NIPSNAP"/>
    <property type="match status" value="2"/>
</dbReference>
<protein>
    <submittedName>
        <fullName evidence="3">NIPSNAP family containing protein</fullName>
    </submittedName>
</protein>
<comment type="caution">
    <text evidence="3">The sequence shown here is derived from an EMBL/GenBank/DDBJ whole genome shotgun (WGS) entry which is preliminary data.</text>
</comment>
<keyword evidence="4" id="KW-1185">Reference proteome</keyword>
<evidence type="ECO:0000313" key="4">
    <source>
        <dbReference type="Proteomes" id="UP000321926"/>
    </source>
</evidence>
<sequence length="267" mass="30559">MHVRTQSFRQILFSTALCLFCLVAAFAATAQRKGAQEYYELRKYTFQSEQQQQLTEEYLKSAAIPALNRLGSKTVGVFKEMEVAKQPVLFVLIPFASLQQYSKVTEQLEKDAAYQLAAKPYLEAAHTNPAYLRIESSLLLAFKDMPVLEVPKAASQNQERMFELRTYESHSEASGKKKVHMFNEGGEIPIFRRTGLTPVFFGETLIGPQRPNLTYMLTFKNKEDLEQSWKKFSADPEWKKLSAMPEYAHTVSHITKYFLVPASYSQL</sequence>